<reference evidence="3 4" key="1">
    <citation type="submission" date="2024-08" db="EMBL/GenBank/DDBJ databases">
        <title>Whole-genome sequencing of halo(alkali)philic microorganisms from hypersaline lakes.</title>
        <authorList>
            <person name="Sorokin D.Y."/>
            <person name="Merkel A.Y."/>
            <person name="Messina E."/>
            <person name="Yakimov M."/>
        </authorList>
    </citation>
    <scope>NUCLEOTIDE SEQUENCE [LARGE SCALE GENOMIC DNA]</scope>
    <source>
        <strain evidence="3 4">Cl-TMA</strain>
    </source>
</reference>
<name>A0ABV4TXJ2_9GAMM</name>
<proteinExistence type="predicted"/>
<evidence type="ECO:0000256" key="1">
    <source>
        <dbReference type="SAM" id="MobiDB-lite"/>
    </source>
</evidence>
<dbReference type="Proteomes" id="UP001575181">
    <property type="component" value="Unassembled WGS sequence"/>
</dbReference>
<dbReference type="RefSeq" id="WP_373656829.1">
    <property type="nucleotide sequence ID" value="NZ_JBGUAW010000010.1"/>
</dbReference>
<organism evidence="3 4">
    <name type="scientific">Thiohalorhabdus methylotrophus</name>
    <dbReference type="NCBI Taxonomy" id="3242694"/>
    <lineage>
        <taxon>Bacteria</taxon>
        <taxon>Pseudomonadati</taxon>
        <taxon>Pseudomonadota</taxon>
        <taxon>Gammaproteobacteria</taxon>
        <taxon>Thiohalorhabdales</taxon>
        <taxon>Thiohalorhabdaceae</taxon>
        <taxon>Thiohalorhabdus</taxon>
    </lineage>
</organism>
<gene>
    <name evidence="3" type="ORF">ACERLL_14555</name>
</gene>
<evidence type="ECO:0000259" key="2">
    <source>
        <dbReference type="Pfam" id="PF13460"/>
    </source>
</evidence>
<dbReference type="InterPro" id="IPR036291">
    <property type="entry name" value="NAD(P)-bd_dom_sf"/>
</dbReference>
<dbReference type="InterPro" id="IPR016040">
    <property type="entry name" value="NAD(P)-bd_dom"/>
</dbReference>
<evidence type="ECO:0000313" key="3">
    <source>
        <dbReference type="EMBL" id="MFA9462042.1"/>
    </source>
</evidence>
<feature type="region of interest" description="Disordered" evidence="1">
    <location>
        <begin position="102"/>
        <end position="128"/>
    </location>
</feature>
<protein>
    <submittedName>
        <fullName evidence="3">SDR family oxidoreductase</fullName>
    </submittedName>
</protein>
<feature type="domain" description="NAD(P)-binding" evidence="2">
    <location>
        <begin position="13"/>
        <end position="76"/>
    </location>
</feature>
<dbReference type="Gene3D" id="3.40.50.720">
    <property type="entry name" value="NAD(P)-binding Rossmann-like Domain"/>
    <property type="match status" value="1"/>
</dbReference>
<accession>A0ABV4TXJ2</accession>
<comment type="caution">
    <text evidence="3">The sequence shown here is derived from an EMBL/GenBank/DDBJ whole genome shotgun (WGS) entry which is preliminary data.</text>
</comment>
<dbReference type="Pfam" id="PF13460">
    <property type="entry name" value="NAD_binding_10"/>
    <property type="match status" value="1"/>
</dbReference>
<sequence length="128" mass="13432">MAHAFTVLLTEVTGKTGSALLRLLEKSNVAVRAMVRDEGGVARLGSTSASVMVGDFDDPGALEEALDGVDSAYLVTPSSPEAAFRQIRFSELASSIWSICRSSPPMKRPRSASSAITPRWSGGSASSE</sequence>
<dbReference type="EMBL" id="JBGUAW010000010">
    <property type="protein sequence ID" value="MFA9462042.1"/>
    <property type="molecule type" value="Genomic_DNA"/>
</dbReference>
<keyword evidence="4" id="KW-1185">Reference proteome</keyword>
<dbReference type="SUPFAM" id="SSF51735">
    <property type="entry name" value="NAD(P)-binding Rossmann-fold domains"/>
    <property type="match status" value="1"/>
</dbReference>
<evidence type="ECO:0000313" key="4">
    <source>
        <dbReference type="Proteomes" id="UP001575181"/>
    </source>
</evidence>